<dbReference type="GO" id="GO:0016887">
    <property type="term" value="F:ATP hydrolysis activity"/>
    <property type="evidence" value="ECO:0007669"/>
    <property type="project" value="TreeGrafter"/>
</dbReference>
<dbReference type="SUPFAM" id="SSF52540">
    <property type="entry name" value="P-loop containing nucleoside triphosphate hydrolases"/>
    <property type="match status" value="1"/>
</dbReference>
<evidence type="ECO:0000313" key="4">
    <source>
        <dbReference type="Proteomes" id="UP000191240"/>
    </source>
</evidence>
<name>A0A1M6A142_9FIRM</name>
<organism evidence="3 4">
    <name type="scientific">Anaerovibrio lipolyticus DSM 3074</name>
    <dbReference type="NCBI Taxonomy" id="1120997"/>
    <lineage>
        <taxon>Bacteria</taxon>
        <taxon>Bacillati</taxon>
        <taxon>Bacillota</taxon>
        <taxon>Negativicutes</taxon>
        <taxon>Selenomonadales</taxon>
        <taxon>Selenomonadaceae</taxon>
        <taxon>Anaerovibrio</taxon>
    </lineage>
</organism>
<feature type="modified residue" description="4-aspartylphosphate" evidence="1">
    <location>
        <position position="56"/>
    </location>
</feature>
<dbReference type="Proteomes" id="UP000191240">
    <property type="component" value="Unassembled WGS sequence"/>
</dbReference>
<dbReference type="Pfam" id="PF00072">
    <property type="entry name" value="Response_reg"/>
    <property type="match status" value="1"/>
</dbReference>
<dbReference type="GO" id="GO:0005829">
    <property type="term" value="C:cytosol"/>
    <property type="evidence" value="ECO:0007669"/>
    <property type="project" value="TreeGrafter"/>
</dbReference>
<keyword evidence="1" id="KW-0597">Phosphoprotein</keyword>
<dbReference type="GO" id="GO:0051782">
    <property type="term" value="P:negative regulation of cell division"/>
    <property type="evidence" value="ECO:0007669"/>
    <property type="project" value="TreeGrafter"/>
</dbReference>
<sequence>MINNNVMLVEGNRLYLEQLSNIIRETETVTLVARFRDAKDALGQGMVFTPNIILLDADNPNIMSLLEEFHRVYPHADIICTGEKWSAESSSLYVNAGAKCFLVKPFSSEELLDAIFAFSKPAAGGKEAKVMTFFSPKGKSGKTTLIANLAMAISRKTNASVGIIDADLQFGDMAFFFNLKPQSTIVEAARDTDFLSPVSLNSYFVPVAKNVSILCGTKEPSLIDKVSIHSLETIINMARTMFQYVLIDVPAGFNPTSIAAAEMSDTTYIVTMLNGSGFEVQHIQRSMDIFTTWPDYKKRVKIILTRVEPCTITAKQQMEELIGYPVVGIIPNAYLDVATAADDGRMALDLKPNSPLSQRINYLAGRITKEKQDNDDDF</sequence>
<dbReference type="InterPro" id="IPR050625">
    <property type="entry name" value="ParA/MinD_ATPase"/>
</dbReference>
<dbReference type="GO" id="GO:0005524">
    <property type="term" value="F:ATP binding"/>
    <property type="evidence" value="ECO:0007669"/>
    <property type="project" value="TreeGrafter"/>
</dbReference>
<dbReference type="InterPro" id="IPR027417">
    <property type="entry name" value="P-loop_NTPase"/>
</dbReference>
<dbReference type="InterPro" id="IPR001789">
    <property type="entry name" value="Sig_transdc_resp-reg_receiver"/>
</dbReference>
<dbReference type="PANTHER" id="PTHR43384">
    <property type="entry name" value="SEPTUM SITE-DETERMINING PROTEIN MIND HOMOLOG, CHLOROPLASTIC-RELATED"/>
    <property type="match status" value="1"/>
</dbReference>
<feature type="domain" description="Response regulatory" evidence="2">
    <location>
        <begin position="5"/>
        <end position="119"/>
    </location>
</feature>
<protein>
    <submittedName>
        <fullName evidence="3">Pilus assembly protein CpaE</fullName>
    </submittedName>
</protein>
<dbReference type="AlphaFoldDB" id="A0A1M6A142"/>
<dbReference type="GO" id="GO:0000160">
    <property type="term" value="P:phosphorelay signal transduction system"/>
    <property type="evidence" value="ECO:0007669"/>
    <property type="project" value="InterPro"/>
</dbReference>
<dbReference type="PANTHER" id="PTHR43384:SF13">
    <property type="entry name" value="SLR0110 PROTEIN"/>
    <property type="match status" value="1"/>
</dbReference>
<dbReference type="OrthoDB" id="9794577at2"/>
<dbReference type="RefSeq" id="WP_052211876.1">
    <property type="nucleotide sequence ID" value="NZ_FQYW01000003.1"/>
</dbReference>
<dbReference type="Gene3D" id="3.40.50.2300">
    <property type="match status" value="1"/>
</dbReference>
<evidence type="ECO:0000259" key="2">
    <source>
        <dbReference type="PROSITE" id="PS50110"/>
    </source>
</evidence>
<dbReference type="EMBL" id="FQYW01000003">
    <property type="protein sequence ID" value="SHI29873.1"/>
    <property type="molecule type" value="Genomic_DNA"/>
</dbReference>
<dbReference type="PROSITE" id="PS50110">
    <property type="entry name" value="RESPONSE_REGULATORY"/>
    <property type="match status" value="1"/>
</dbReference>
<dbReference type="InterPro" id="IPR011006">
    <property type="entry name" value="CheY-like_superfamily"/>
</dbReference>
<dbReference type="SUPFAM" id="SSF52172">
    <property type="entry name" value="CheY-like"/>
    <property type="match status" value="1"/>
</dbReference>
<accession>A0A1M6A142</accession>
<dbReference type="InterPro" id="IPR002586">
    <property type="entry name" value="CobQ/CobB/MinD/ParA_Nub-bd_dom"/>
</dbReference>
<gene>
    <name evidence="3" type="ORF">SAMN02745671_00133</name>
</gene>
<evidence type="ECO:0000313" key="3">
    <source>
        <dbReference type="EMBL" id="SHI29873.1"/>
    </source>
</evidence>
<dbReference type="Gene3D" id="3.40.50.300">
    <property type="entry name" value="P-loop containing nucleotide triphosphate hydrolases"/>
    <property type="match status" value="1"/>
</dbReference>
<proteinExistence type="predicted"/>
<evidence type="ECO:0000256" key="1">
    <source>
        <dbReference type="PROSITE-ProRule" id="PRU00169"/>
    </source>
</evidence>
<dbReference type="Pfam" id="PF01656">
    <property type="entry name" value="CbiA"/>
    <property type="match status" value="1"/>
</dbReference>
<dbReference type="GO" id="GO:0009898">
    <property type="term" value="C:cytoplasmic side of plasma membrane"/>
    <property type="evidence" value="ECO:0007669"/>
    <property type="project" value="TreeGrafter"/>
</dbReference>
<dbReference type="SMART" id="SM00448">
    <property type="entry name" value="REC"/>
    <property type="match status" value="1"/>
</dbReference>
<reference evidence="3 4" key="1">
    <citation type="submission" date="2016-11" db="EMBL/GenBank/DDBJ databases">
        <authorList>
            <person name="Jaros S."/>
            <person name="Januszkiewicz K."/>
            <person name="Wedrychowicz H."/>
        </authorList>
    </citation>
    <scope>NUCLEOTIDE SEQUENCE [LARGE SCALE GENOMIC DNA]</scope>
    <source>
        <strain evidence="3 4">DSM 3074</strain>
    </source>
</reference>